<dbReference type="AlphaFoldDB" id="A0A1M5EIQ0"/>
<evidence type="ECO:0000313" key="1">
    <source>
        <dbReference type="EMBL" id="SHF79119.1"/>
    </source>
</evidence>
<dbReference type="RefSeq" id="WP_072858631.1">
    <property type="nucleotide sequence ID" value="NZ_FQUE01000013.1"/>
</dbReference>
<name>A0A1M5EIQ0_LOKAT</name>
<keyword evidence="2" id="KW-1185">Reference proteome</keyword>
<dbReference type="OrthoDB" id="9758243at2"/>
<proteinExistence type="predicted"/>
<dbReference type="EMBL" id="FQUE01000013">
    <property type="protein sequence ID" value="SHF79119.1"/>
    <property type="molecule type" value="Genomic_DNA"/>
</dbReference>
<accession>A0A1M5EIQ0</accession>
<evidence type="ECO:0000313" key="2">
    <source>
        <dbReference type="Proteomes" id="UP000183987"/>
    </source>
</evidence>
<protein>
    <submittedName>
        <fullName evidence="1">Uncharacterized protein</fullName>
    </submittedName>
</protein>
<dbReference type="STRING" id="366533.SAMN05444339_11310"/>
<reference evidence="2" key="1">
    <citation type="submission" date="2016-11" db="EMBL/GenBank/DDBJ databases">
        <authorList>
            <person name="Varghese N."/>
            <person name="Submissions S."/>
        </authorList>
    </citation>
    <scope>NUCLEOTIDE SEQUENCE [LARGE SCALE GENOMIC DNA]</scope>
    <source>
        <strain evidence="2">DSM 29326</strain>
    </source>
</reference>
<organism evidence="1 2">
    <name type="scientific">Loktanella atrilutea</name>
    <dbReference type="NCBI Taxonomy" id="366533"/>
    <lineage>
        <taxon>Bacteria</taxon>
        <taxon>Pseudomonadati</taxon>
        <taxon>Pseudomonadota</taxon>
        <taxon>Alphaproteobacteria</taxon>
        <taxon>Rhodobacterales</taxon>
        <taxon>Roseobacteraceae</taxon>
        <taxon>Loktanella</taxon>
    </lineage>
</organism>
<gene>
    <name evidence="1" type="ORF">SAMN05444339_11310</name>
</gene>
<sequence length="91" mass="10236">MTQLEDISDPNQVYNLEARLKASGVLDAAEIDRFVDRFMTAAQRADERLVLEGIVRQVVTHFSETLSEADQEEFRQVLASFCASTRSSPKS</sequence>
<dbReference type="Proteomes" id="UP000183987">
    <property type="component" value="Unassembled WGS sequence"/>
</dbReference>